<evidence type="ECO:0000256" key="1">
    <source>
        <dbReference type="ARBA" id="ARBA00005870"/>
    </source>
</evidence>
<dbReference type="Pfam" id="PF22042">
    <property type="entry name" value="EF-G_D2"/>
    <property type="match status" value="1"/>
</dbReference>
<dbReference type="CDD" id="cd03713">
    <property type="entry name" value="EFG_mtEFG_C"/>
    <property type="match status" value="1"/>
</dbReference>
<dbReference type="Gene3D" id="3.40.50.300">
    <property type="entry name" value="P-loop containing nucleotide triphosphate hydrolases"/>
    <property type="match status" value="1"/>
</dbReference>
<dbReference type="NCBIfam" id="TIGR00484">
    <property type="entry name" value="EF-G"/>
    <property type="match status" value="1"/>
</dbReference>
<sequence>MAHIDAGKTTTTERILFYTGKSYKIGEVHEGTATMDWMEQEQERGITITSAATTCSWKEHRINIIDTPGHVDFTLEVERALRVLDGAVAVFDAVAGVEPQSETVWRQADRYRVPRIAFVNKMDRLGADFFRCRDAMERNLGCAPLVVQLPIGAEGDFAGVVDLVADRALVWGGEELGARWETRAVPEHLRAQAAEYRERLIEAVAELDDDVMAAYLDGEAPDEATLRRLIRQGTIANQLVPLLCGSAFKNKGVQPLLDALVDYLPSPADLPDVQGCSVDNPEEPITRPASDDAPLAALAFKIMTDPFVGSLTFLRIYSGSLSASSYVLNATRGRKERVGRLMRMHANSREDVRGACAGDIVAVAGLREAVTGDTLCDERRPVLLERMDFPDPVIKVAIEPRSKGDVDRLGAGLAKLAQEDPSFRFARDQETNQTVIEGMGELHLEIVVDRLRREFRVDCEVGAPQVNYREGISRAAAVRYVHKKQSGGAGQFAGVVFVEGDVAIRFEPGEPGSGFSFKSEIKGGAIPKEYIPGVHKASGQRAGLEEMMASGSLAGFPVSDVQAVLHDGSFHDVDSSVMAFQIAARAAFREGMKKAGVQLLEPIMRVEVLTPDEHMGDVIGNLNSRRGVVQDFEDKPGALIRALVPLAEMFNYVSTLRSMSKGRAQYTMQLENYQVVPRHIQDNIVASIKGEKAAA</sequence>
<dbReference type="SUPFAM" id="SSF54980">
    <property type="entry name" value="EF-G C-terminal domain-like"/>
    <property type="match status" value="2"/>
</dbReference>
<keyword evidence="4 6" id="KW-0648">Protein biosynthesis</keyword>
<dbReference type="InterPro" id="IPR009000">
    <property type="entry name" value="Transl_B-barrel_sf"/>
</dbReference>
<dbReference type="Gene3D" id="3.30.70.240">
    <property type="match status" value="1"/>
</dbReference>
<dbReference type="PROSITE" id="PS51722">
    <property type="entry name" value="G_TR_2"/>
    <property type="match status" value="1"/>
</dbReference>
<dbReference type="SMART" id="SM00889">
    <property type="entry name" value="EFG_IV"/>
    <property type="match status" value="1"/>
</dbReference>
<dbReference type="PROSITE" id="PS00301">
    <property type="entry name" value="G_TR_1"/>
    <property type="match status" value="1"/>
</dbReference>
<comment type="caution">
    <text evidence="8">The sequence shown here is derived from an EMBL/GenBank/DDBJ whole genome shotgun (WGS) entry which is preliminary data.</text>
</comment>
<dbReference type="GO" id="GO:0005525">
    <property type="term" value="F:GTP binding"/>
    <property type="evidence" value="ECO:0007669"/>
    <property type="project" value="UniProtKB-UniRule"/>
</dbReference>
<dbReference type="FunFam" id="2.40.30.10:FF:000006">
    <property type="entry name" value="Elongation factor G"/>
    <property type="match status" value="1"/>
</dbReference>
<dbReference type="Pfam" id="PF00009">
    <property type="entry name" value="GTP_EFTU"/>
    <property type="match status" value="1"/>
</dbReference>
<dbReference type="Pfam" id="PF00679">
    <property type="entry name" value="EFG_C"/>
    <property type="match status" value="1"/>
</dbReference>
<dbReference type="AlphaFoldDB" id="A0AAD9IE62"/>
<dbReference type="InterPro" id="IPR035649">
    <property type="entry name" value="EFG_V"/>
</dbReference>
<dbReference type="InterPro" id="IPR000640">
    <property type="entry name" value="EFG_V-like"/>
</dbReference>
<dbReference type="InterPro" id="IPR020568">
    <property type="entry name" value="Ribosomal_Su5_D2-typ_SF"/>
</dbReference>
<dbReference type="HAMAP" id="MF_00054_B">
    <property type="entry name" value="EF_G_EF_2_B"/>
    <property type="match status" value="1"/>
</dbReference>
<dbReference type="FunFam" id="3.30.70.240:FF:000001">
    <property type="entry name" value="Elongation factor G"/>
    <property type="match status" value="1"/>
</dbReference>
<evidence type="ECO:0000313" key="8">
    <source>
        <dbReference type="EMBL" id="KAK2075791.1"/>
    </source>
</evidence>
<dbReference type="Proteomes" id="UP001255856">
    <property type="component" value="Unassembled WGS sequence"/>
</dbReference>
<evidence type="ECO:0000256" key="5">
    <source>
        <dbReference type="ARBA" id="ARBA00023134"/>
    </source>
</evidence>
<dbReference type="FunFam" id="3.30.70.870:FF:000001">
    <property type="entry name" value="Elongation factor G"/>
    <property type="match status" value="1"/>
</dbReference>
<evidence type="ECO:0000256" key="4">
    <source>
        <dbReference type="ARBA" id="ARBA00022917"/>
    </source>
</evidence>
<feature type="binding site" evidence="6">
    <location>
        <begin position="2"/>
        <end position="9"/>
    </location>
    <ligand>
        <name>GTP</name>
        <dbReference type="ChEBI" id="CHEBI:37565"/>
    </ligand>
</feature>
<dbReference type="GO" id="GO:0003746">
    <property type="term" value="F:translation elongation factor activity"/>
    <property type="evidence" value="ECO:0007669"/>
    <property type="project" value="UniProtKB-UniRule"/>
</dbReference>
<keyword evidence="5 6" id="KW-0342">GTP-binding</keyword>
<keyword evidence="6" id="KW-0496">Mitochondrion</keyword>
<dbReference type="InterPro" id="IPR047872">
    <property type="entry name" value="EFG_IV"/>
</dbReference>
<dbReference type="SUPFAM" id="SSF50447">
    <property type="entry name" value="Translation proteins"/>
    <property type="match status" value="1"/>
</dbReference>
<keyword evidence="9" id="KW-1185">Reference proteome</keyword>
<comment type="function">
    <text evidence="6">Mitochondrial GTPase that catalyzes the GTP-dependent ribosomal translocation step during translation elongation. During this step, the ribosome changes from the pre-translocational (PRE) to the post-translocational (POST) state as the newly formed A-site-bound peptidyl-tRNA and P-site-bound deacylated tRNA move to the P and E sites, respectively. Catalyzes the coordinated movement of the two tRNA molecules, the mRNA and conformational changes in the ribosome.</text>
</comment>
<dbReference type="SMART" id="SM00838">
    <property type="entry name" value="EFG_C"/>
    <property type="match status" value="1"/>
</dbReference>
<dbReference type="NCBIfam" id="TIGR00231">
    <property type="entry name" value="small_GTP"/>
    <property type="match status" value="1"/>
</dbReference>
<dbReference type="SUPFAM" id="SSF54211">
    <property type="entry name" value="Ribosomal protein S5 domain 2-like"/>
    <property type="match status" value="1"/>
</dbReference>
<proteinExistence type="inferred from homology"/>
<comment type="pathway">
    <text evidence="6">Protein biosynthesis; polypeptide chain elongation.</text>
</comment>
<dbReference type="InterPro" id="IPR004540">
    <property type="entry name" value="Transl_elong_EFG/EF2"/>
</dbReference>
<gene>
    <name evidence="8" type="primary">FUSA2</name>
    <name evidence="8" type="ORF">QBZ16_001532</name>
</gene>
<dbReference type="InterPro" id="IPR035647">
    <property type="entry name" value="EFG_III/V"/>
</dbReference>
<evidence type="ECO:0000256" key="2">
    <source>
        <dbReference type="ARBA" id="ARBA00022741"/>
    </source>
</evidence>
<dbReference type="InterPro" id="IPR005225">
    <property type="entry name" value="Small_GTP-bd"/>
</dbReference>
<name>A0AAD9IE62_PROWI</name>
<dbReference type="GO" id="GO:0070125">
    <property type="term" value="P:mitochondrial translational elongation"/>
    <property type="evidence" value="ECO:0007669"/>
    <property type="project" value="UniProtKB-UniRule"/>
</dbReference>
<evidence type="ECO:0000259" key="7">
    <source>
        <dbReference type="PROSITE" id="PS51722"/>
    </source>
</evidence>
<dbReference type="InterPro" id="IPR014721">
    <property type="entry name" value="Ribsml_uS5_D2-typ_fold_subgr"/>
</dbReference>
<dbReference type="Gene3D" id="3.30.230.10">
    <property type="match status" value="1"/>
</dbReference>
<dbReference type="Pfam" id="PF03764">
    <property type="entry name" value="EFG_IV"/>
    <property type="match status" value="1"/>
</dbReference>
<dbReference type="Gene3D" id="2.40.30.10">
    <property type="entry name" value="Translation factors"/>
    <property type="match status" value="1"/>
</dbReference>
<dbReference type="GO" id="GO:0005739">
    <property type="term" value="C:mitochondrion"/>
    <property type="evidence" value="ECO:0007669"/>
    <property type="project" value="UniProtKB-SubCell"/>
</dbReference>
<keyword evidence="2 6" id="KW-0547">Nucleotide-binding</keyword>
<dbReference type="InterPro" id="IPR005517">
    <property type="entry name" value="Transl_elong_EFG/EF2_IV"/>
</dbReference>
<dbReference type="CDD" id="cd16262">
    <property type="entry name" value="EFG_III"/>
    <property type="match status" value="1"/>
</dbReference>
<comment type="subcellular location">
    <subcellularLocation>
        <location evidence="6">Mitochondrion</location>
    </subcellularLocation>
</comment>
<evidence type="ECO:0000256" key="3">
    <source>
        <dbReference type="ARBA" id="ARBA00022768"/>
    </source>
</evidence>
<dbReference type="SUPFAM" id="SSF52540">
    <property type="entry name" value="P-loop containing nucleoside triphosphate hydrolases"/>
    <property type="match status" value="1"/>
</dbReference>
<protein>
    <recommendedName>
        <fullName evidence="6">Elongation factor G, mitochondrial</fullName>
        <shortName evidence="6">EF-Gmt</shortName>
    </recommendedName>
    <alternativeName>
        <fullName evidence="6">Elongation factor G 1, mitochondrial</fullName>
        <shortName evidence="6">mEF-G 1</shortName>
    </alternativeName>
    <alternativeName>
        <fullName evidence="6">Elongation factor G1</fullName>
    </alternativeName>
</protein>
<dbReference type="Pfam" id="PF14492">
    <property type="entry name" value="EFG_III"/>
    <property type="match status" value="1"/>
</dbReference>
<feature type="binding site" evidence="6">
    <location>
        <begin position="120"/>
        <end position="123"/>
    </location>
    <ligand>
        <name>GTP</name>
        <dbReference type="ChEBI" id="CHEBI:37565"/>
    </ligand>
</feature>
<comment type="similarity">
    <text evidence="1">Belongs to the TRAFAC class translation factor GTPase superfamily. Classic translation factor GTPase family. EF-G/EF-2 subfamily.</text>
</comment>
<accession>A0AAD9IE62</accession>
<dbReference type="FunFam" id="3.40.50.300:FF:000029">
    <property type="entry name" value="Elongation factor G"/>
    <property type="match status" value="1"/>
</dbReference>
<feature type="binding site" evidence="6">
    <location>
        <begin position="66"/>
        <end position="70"/>
    </location>
    <ligand>
        <name>GTP</name>
        <dbReference type="ChEBI" id="CHEBI:37565"/>
    </ligand>
</feature>
<feature type="domain" description="Tr-type G" evidence="7">
    <location>
        <begin position="1"/>
        <end position="268"/>
    </location>
</feature>
<dbReference type="CDD" id="cd01886">
    <property type="entry name" value="EF-G"/>
    <property type="match status" value="1"/>
</dbReference>
<reference evidence="8" key="1">
    <citation type="submission" date="2021-01" db="EMBL/GenBank/DDBJ databases">
        <authorList>
            <person name="Eckstrom K.M.E."/>
        </authorList>
    </citation>
    <scope>NUCLEOTIDE SEQUENCE</scope>
    <source>
        <strain evidence="8">UVCC 0001</strain>
    </source>
</reference>
<organism evidence="8 9">
    <name type="scientific">Prototheca wickerhamii</name>
    <dbReference type="NCBI Taxonomy" id="3111"/>
    <lineage>
        <taxon>Eukaryota</taxon>
        <taxon>Viridiplantae</taxon>
        <taxon>Chlorophyta</taxon>
        <taxon>core chlorophytes</taxon>
        <taxon>Trebouxiophyceae</taxon>
        <taxon>Chlorellales</taxon>
        <taxon>Chlorellaceae</taxon>
        <taxon>Prototheca</taxon>
    </lineage>
</organism>
<dbReference type="InterPro" id="IPR031157">
    <property type="entry name" value="G_TR_CS"/>
</dbReference>
<dbReference type="CDD" id="cd04088">
    <property type="entry name" value="EFG_mtEFG_II"/>
    <property type="match status" value="1"/>
</dbReference>
<evidence type="ECO:0000256" key="6">
    <source>
        <dbReference type="HAMAP-Rule" id="MF_03061"/>
    </source>
</evidence>
<dbReference type="GO" id="GO:0032790">
    <property type="term" value="P:ribosome disassembly"/>
    <property type="evidence" value="ECO:0007669"/>
    <property type="project" value="TreeGrafter"/>
</dbReference>
<dbReference type="PANTHER" id="PTHR43261">
    <property type="entry name" value="TRANSLATION ELONGATION FACTOR G-RELATED"/>
    <property type="match status" value="1"/>
</dbReference>
<evidence type="ECO:0000313" key="9">
    <source>
        <dbReference type="Proteomes" id="UP001255856"/>
    </source>
</evidence>
<comment type="similarity">
    <text evidence="6">Belongs to the GTP-binding elongation factor family. EF-G/EF-2 subfamily.</text>
</comment>
<keyword evidence="3 6" id="KW-0251">Elongation factor</keyword>
<dbReference type="Gene3D" id="3.30.70.870">
    <property type="entry name" value="Elongation Factor G (Translational Gtpase), domain 3"/>
    <property type="match status" value="1"/>
</dbReference>
<dbReference type="GO" id="GO:0003924">
    <property type="term" value="F:GTPase activity"/>
    <property type="evidence" value="ECO:0007669"/>
    <property type="project" value="UniProtKB-UniRule"/>
</dbReference>
<dbReference type="PRINTS" id="PR00315">
    <property type="entry name" value="ELONGATNFCT"/>
</dbReference>
<dbReference type="NCBIfam" id="NF009381">
    <property type="entry name" value="PRK12740.1-5"/>
    <property type="match status" value="1"/>
</dbReference>
<dbReference type="EMBL" id="JASFZW010000013">
    <property type="protein sequence ID" value="KAK2075791.1"/>
    <property type="molecule type" value="Genomic_DNA"/>
</dbReference>
<dbReference type="PANTHER" id="PTHR43261:SF1">
    <property type="entry name" value="RIBOSOME-RELEASING FACTOR 2, MITOCHONDRIAL"/>
    <property type="match status" value="1"/>
</dbReference>
<dbReference type="InterPro" id="IPR000795">
    <property type="entry name" value="T_Tr_GTP-bd_dom"/>
</dbReference>
<dbReference type="InterPro" id="IPR009022">
    <property type="entry name" value="EFG_III"/>
</dbReference>
<dbReference type="InterPro" id="IPR027417">
    <property type="entry name" value="P-loop_NTPase"/>
</dbReference>
<dbReference type="InterPro" id="IPR053905">
    <property type="entry name" value="EF-G-like_DII"/>
</dbReference>
<dbReference type="CDD" id="cd01434">
    <property type="entry name" value="EFG_mtEFG1_IV"/>
    <property type="match status" value="1"/>
</dbReference>
<dbReference type="InterPro" id="IPR041095">
    <property type="entry name" value="EFG_II"/>
</dbReference>